<feature type="compositionally biased region" description="Polar residues" evidence="1">
    <location>
        <begin position="30"/>
        <end position="48"/>
    </location>
</feature>
<dbReference type="Proteomes" id="UP000046090">
    <property type="component" value="Unassembled WGS sequence"/>
</dbReference>
<evidence type="ECO:0000256" key="1">
    <source>
        <dbReference type="SAM" id="MobiDB-lite"/>
    </source>
</evidence>
<dbReference type="EMBL" id="CDMK01000002">
    <property type="protein sequence ID" value="CRI34992.1"/>
    <property type="molecule type" value="Genomic_DNA"/>
</dbReference>
<feature type="region of interest" description="Disordered" evidence="1">
    <location>
        <begin position="25"/>
        <end position="48"/>
    </location>
</feature>
<keyword evidence="3" id="KW-1185">Reference proteome</keyword>
<organism evidence="2 3">
    <name type="scientific">Helicobacter heilmannii</name>
    <dbReference type="NCBI Taxonomy" id="35817"/>
    <lineage>
        <taxon>Bacteria</taxon>
        <taxon>Pseudomonadati</taxon>
        <taxon>Campylobacterota</taxon>
        <taxon>Epsilonproteobacteria</taxon>
        <taxon>Campylobacterales</taxon>
        <taxon>Helicobacteraceae</taxon>
        <taxon>Helicobacter</taxon>
    </lineage>
</organism>
<dbReference type="AlphaFoldDB" id="A0A0K2Y9Y2"/>
<name>A0A0K2Y9Y2_HELHE</name>
<gene>
    <name evidence="2" type="ORF">HHE01_07930</name>
</gene>
<sequence length="48" mass="5414">MDLIQVQSFSLEILPKIYGRDLKGHAPKCSQKSPNSPSLTFKTKCQHL</sequence>
<protein>
    <submittedName>
        <fullName evidence="2">Uncharacterized protein</fullName>
    </submittedName>
</protein>
<accession>A0A0K2Y9Y2</accession>
<evidence type="ECO:0000313" key="3">
    <source>
        <dbReference type="Proteomes" id="UP000046090"/>
    </source>
</evidence>
<proteinExistence type="predicted"/>
<reference evidence="3" key="1">
    <citation type="submission" date="2014-12" db="EMBL/GenBank/DDBJ databases">
        <authorList>
            <person name="Smet A."/>
        </authorList>
    </citation>
    <scope>NUCLEOTIDE SEQUENCE [LARGE SCALE GENOMIC DNA]</scope>
</reference>
<evidence type="ECO:0000313" key="2">
    <source>
        <dbReference type="EMBL" id="CRI34992.1"/>
    </source>
</evidence>